<feature type="region of interest" description="Disordered" evidence="1">
    <location>
        <begin position="143"/>
        <end position="162"/>
    </location>
</feature>
<dbReference type="RefSeq" id="WP_120150443.1">
    <property type="nucleotide sequence ID" value="NZ_QZVT01000014.1"/>
</dbReference>
<evidence type="ECO:0000313" key="2">
    <source>
        <dbReference type="EMBL" id="RJT75774.1"/>
    </source>
</evidence>
<dbReference type="Proteomes" id="UP000272560">
    <property type="component" value="Unassembled WGS sequence"/>
</dbReference>
<dbReference type="Gene3D" id="2.30.110.10">
    <property type="entry name" value="Electron Transport, Fmn-binding Protein, Chain A"/>
    <property type="match status" value="1"/>
</dbReference>
<accession>A0A3A5M2U8</accession>
<dbReference type="Pfam" id="PF12900">
    <property type="entry name" value="Pyridox_ox_2"/>
    <property type="match status" value="1"/>
</dbReference>
<name>A0A3A5M2U8_9MICC</name>
<proteinExistence type="predicted"/>
<sequence length="162" mass="17452">MNGEPTPTRILPANECWALLRSTPFGRLALCHDGRPEVFPINFVVDHGTVVFRTSEGTKSHAAEKAHAAFEVDGQYPEGTGERGGMVWSVVVKGDVATIATTSELMATVQLPLHPWESGSKDRFMRLVPETITGRAFTRTRANAPLDTDVGASSMASPASDE</sequence>
<dbReference type="InterPro" id="IPR024747">
    <property type="entry name" value="Pyridox_Oxase-rel"/>
</dbReference>
<dbReference type="AlphaFoldDB" id="A0A3A5M2U8"/>
<evidence type="ECO:0000256" key="1">
    <source>
        <dbReference type="SAM" id="MobiDB-lite"/>
    </source>
</evidence>
<comment type="caution">
    <text evidence="2">The sequence shown here is derived from an EMBL/GenBank/DDBJ whole genome shotgun (WGS) entry which is preliminary data.</text>
</comment>
<evidence type="ECO:0000313" key="3">
    <source>
        <dbReference type="Proteomes" id="UP000272560"/>
    </source>
</evidence>
<keyword evidence="3" id="KW-1185">Reference proteome</keyword>
<dbReference type="SUPFAM" id="SSF50475">
    <property type="entry name" value="FMN-binding split barrel"/>
    <property type="match status" value="1"/>
</dbReference>
<organism evidence="2 3">
    <name type="scientific">Arthrobacter cheniae</name>
    <dbReference type="NCBI Taxonomy" id="1258888"/>
    <lineage>
        <taxon>Bacteria</taxon>
        <taxon>Bacillati</taxon>
        <taxon>Actinomycetota</taxon>
        <taxon>Actinomycetes</taxon>
        <taxon>Micrococcales</taxon>
        <taxon>Micrococcaceae</taxon>
        <taxon>Arthrobacter</taxon>
    </lineage>
</organism>
<dbReference type="InterPro" id="IPR012349">
    <property type="entry name" value="Split_barrel_FMN-bd"/>
</dbReference>
<reference evidence="2 3" key="1">
    <citation type="submission" date="2018-09" db="EMBL/GenBank/DDBJ databases">
        <title>Novel species of Arthrobacter.</title>
        <authorList>
            <person name="Liu Q."/>
            <person name="Xin Y.-H."/>
        </authorList>
    </citation>
    <scope>NUCLEOTIDE SEQUENCE [LARGE SCALE GENOMIC DNA]</scope>
    <source>
        <strain evidence="2 3">Hz2</strain>
    </source>
</reference>
<gene>
    <name evidence="2" type="ORF">D6T63_17460</name>
</gene>
<protein>
    <submittedName>
        <fullName evidence="2">Pyridoxamine 5'-phosphate oxidase family protein</fullName>
    </submittedName>
</protein>
<dbReference type="OrthoDB" id="7062584at2"/>
<dbReference type="EMBL" id="QZVT01000014">
    <property type="protein sequence ID" value="RJT75774.1"/>
    <property type="molecule type" value="Genomic_DNA"/>
</dbReference>